<proteinExistence type="predicted"/>
<gene>
    <name evidence="3" type="ORF">EFW17_21230</name>
</gene>
<dbReference type="Proteomes" id="UP000269198">
    <property type="component" value="Unassembled WGS sequence"/>
</dbReference>
<dbReference type="Gene3D" id="3.40.630.120">
    <property type="match status" value="1"/>
</dbReference>
<evidence type="ECO:0000259" key="2">
    <source>
        <dbReference type="Pfam" id="PF18164"/>
    </source>
</evidence>
<dbReference type="RefSeq" id="WP_123203225.1">
    <property type="nucleotide sequence ID" value="NZ_RJMB01000029.1"/>
</dbReference>
<reference evidence="3 4" key="1">
    <citation type="submission" date="2018-11" db="EMBL/GenBank/DDBJ databases">
        <title>The genome draft of YIM 96095.</title>
        <authorList>
            <person name="Tang S.-K."/>
            <person name="Chunyu W.-X."/>
            <person name="Feng Y.-Z."/>
        </authorList>
    </citation>
    <scope>NUCLEOTIDE SEQUENCE [LARGE SCALE GENOMIC DNA]</scope>
    <source>
        <strain evidence="3 4">YIM 96095</strain>
    </source>
</reference>
<protein>
    <recommendedName>
        <fullName evidence="5">Acyltransferase</fullName>
    </recommendedName>
</protein>
<comment type="caution">
    <text evidence="3">The sequence shown here is derived from an EMBL/GenBank/DDBJ whole genome shotgun (WGS) entry which is preliminary data.</text>
</comment>
<accession>A0A3N0E1W4</accession>
<dbReference type="AlphaFoldDB" id="A0A3N0E1W4"/>
<name>A0A3N0E1W4_9ACTN</name>
<dbReference type="InterPro" id="IPR041644">
    <property type="entry name" value="GNAT_C"/>
</dbReference>
<evidence type="ECO:0000313" key="4">
    <source>
        <dbReference type="Proteomes" id="UP000269198"/>
    </source>
</evidence>
<dbReference type="EMBL" id="RJMB01000029">
    <property type="protein sequence ID" value="RNL81847.1"/>
    <property type="molecule type" value="Genomic_DNA"/>
</dbReference>
<evidence type="ECO:0000313" key="3">
    <source>
        <dbReference type="EMBL" id="RNL81847.1"/>
    </source>
</evidence>
<organism evidence="3 4">
    <name type="scientific">Halostreptopolyspora alba</name>
    <dbReference type="NCBI Taxonomy" id="2487137"/>
    <lineage>
        <taxon>Bacteria</taxon>
        <taxon>Bacillati</taxon>
        <taxon>Actinomycetota</taxon>
        <taxon>Actinomycetes</taxon>
        <taxon>Streptosporangiales</taxon>
        <taxon>Nocardiopsidaceae</taxon>
        <taxon>Halostreptopolyspora</taxon>
    </lineage>
</organism>
<dbReference type="Pfam" id="PF18164">
    <property type="entry name" value="GNAT_C"/>
    <property type="match status" value="1"/>
</dbReference>
<evidence type="ECO:0008006" key="5">
    <source>
        <dbReference type="Google" id="ProtNLM"/>
    </source>
</evidence>
<keyword evidence="4" id="KW-1185">Reference proteome</keyword>
<dbReference type="InterPro" id="IPR041273">
    <property type="entry name" value="NAT_N"/>
</dbReference>
<sequence>MDVTALADRFDLGEETRAWLARIPAGPAGTPDHHGGAPLPARPNARAALAPFALAPVDEAELVGLWPDETWPPELRWLVDRMYARLVTDLRAGVWRRWPSLVHVGDDRARCAPILAFAAAVPLLRAEHHRLGVPPEITAATLADVGRHVAHTRQMFGCVGLETATWIALHFRAGLFELGRLQYEPATLGNQGAVTWYTPHEAAEMGPRFAHGAPVLRLHIPAEGPLDPAAIDASLEGARDFFRRHTGVDYPLATCTSWLLDPQLARALPETSNIMAFQRRFTLAGPPSPGDFDVFRFVFRMPEVLPDRAPRNTRLERAVVEHVAAGRSWHVRTGWLRLP</sequence>
<dbReference type="OrthoDB" id="3229305at2"/>
<evidence type="ECO:0000259" key="1">
    <source>
        <dbReference type="Pfam" id="PF18082"/>
    </source>
</evidence>
<dbReference type="Pfam" id="PF18082">
    <property type="entry name" value="NAT_N"/>
    <property type="match status" value="1"/>
</dbReference>
<feature type="domain" description="GNAT-like C-terminal" evidence="2">
    <location>
        <begin position="175"/>
        <end position="336"/>
    </location>
</feature>
<feature type="domain" description="N-acyltransferase N-terminal" evidence="1">
    <location>
        <begin position="45"/>
        <end position="172"/>
    </location>
</feature>